<evidence type="ECO:0000256" key="6">
    <source>
        <dbReference type="ARBA" id="ARBA00022777"/>
    </source>
</evidence>
<evidence type="ECO:0000259" key="7">
    <source>
        <dbReference type="PROSITE" id="PS51093"/>
    </source>
</evidence>
<gene>
    <name evidence="9" type="ORF">DWV56_06225</name>
    <name evidence="8" type="ORF">DWX92_03240</name>
</gene>
<dbReference type="InterPro" id="IPR050890">
    <property type="entry name" value="PTS_EIIA_component"/>
</dbReference>
<evidence type="ECO:0000256" key="1">
    <source>
        <dbReference type="ARBA" id="ARBA00004496"/>
    </source>
</evidence>
<comment type="subcellular location">
    <subcellularLocation>
        <location evidence="1">Cytoplasm</location>
    </subcellularLocation>
</comment>
<keyword evidence="2" id="KW-0813">Transport</keyword>
<dbReference type="AlphaFoldDB" id="A0A413CUA1"/>
<protein>
    <submittedName>
        <fullName evidence="9">PTS glucose transporter subunit IIA</fullName>
    </submittedName>
</protein>
<dbReference type="GO" id="GO:0009401">
    <property type="term" value="P:phosphoenolpyruvate-dependent sugar phosphotransferase system"/>
    <property type="evidence" value="ECO:0007669"/>
    <property type="project" value="UniProtKB-KW"/>
</dbReference>
<dbReference type="SUPFAM" id="SSF51261">
    <property type="entry name" value="Duplicated hybrid motif"/>
    <property type="match status" value="1"/>
</dbReference>
<organism evidence="9 10">
    <name type="scientific">Holdemanella biformis</name>
    <dbReference type="NCBI Taxonomy" id="1735"/>
    <lineage>
        <taxon>Bacteria</taxon>
        <taxon>Bacillati</taxon>
        <taxon>Bacillota</taxon>
        <taxon>Erysipelotrichia</taxon>
        <taxon>Erysipelotrichales</taxon>
        <taxon>Erysipelotrichaceae</taxon>
        <taxon>Holdemanella</taxon>
    </lineage>
</organism>
<reference evidence="10 11" key="1">
    <citation type="submission" date="2018-08" db="EMBL/GenBank/DDBJ databases">
        <title>A genome reference for cultivated species of the human gut microbiota.</title>
        <authorList>
            <person name="Zou Y."/>
            <person name="Xue W."/>
            <person name="Luo G."/>
        </authorList>
    </citation>
    <scope>NUCLEOTIDE SEQUENCE [LARGE SCALE GENOMIC DNA]</scope>
    <source>
        <strain evidence="9 10">AF10-31</strain>
        <strain evidence="8 11">AF22-10AC</strain>
    </source>
</reference>
<dbReference type="Pfam" id="PF00358">
    <property type="entry name" value="PTS_EIIA_1"/>
    <property type="match status" value="1"/>
</dbReference>
<keyword evidence="3 9" id="KW-0762">Sugar transport</keyword>
<dbReference type="InterPro" id="IPR011055">
    <property type="entry name" value="Dup_hybrid_motif"/>
</dbReference>
<dbReference type="GO" id="GO:0016301">
    <property type="term" value="F:kinase activity"/>
    <property type="evidence" value="ECO:0007669"/>
    <property type="project" value="UniProtKB-KW"/>
</dbReference>
<name>A0A413CUA1_9FIRM</name>
<keyword evidence="4" id="KW-0808">Transferase</keyword>
<evidence type="ECO:0000256" key="3">
    <source>
        <dbReference type="ARBA" id="ARBA00022597"/>
    </source>
</evidence>
<dbReference type="PROSITE" id="PS51093">
    <property type="entry name" value="PTS_EIIA_TYPE_1"/>
    <property type="match status" value="1"/>
</dbReference>
<dbReference type="Proteomes" id="UP000285274">
    <property type="component" value="Unassembled WGS sequence"/>
</dbReference>
<keyword evidence="6" id="KW-0418">Kinase</keyword>
<dbReference type="EMBL" id="QSAT01000016">
    <property type="protein sequence ID" value="RGW75152.1"/>
    <property type="molecule type" value="Genomic_DNA"/>
</dbReference>
<evidence type="ECO:0000313" key="10">
    <source>
        <dbReference type="Proteomes" id="UP000284651"/>
    </source>
</evidence>
<evidence type="ECO:0000313" key="9">
    <source>
        <dbReference type="EMBL" id="RGW75152.1"/>
    </source>
</evidence>
<feature type="domain" description="PTS EIIA type-1" evidence="7">
    <location>
        <begin position="27"/>
        <end position="131"/>
    </location>
</feature>
<sequence>MFGFLKKKEVFLCPVDGKILPISEVNDPVFSQEMMGPGFAVVPTSKVVVAPMDGDVVTVFPTSHAFGIKSKNGIEMIIHIGIDTVELNGKGFKPLVKQGDVVKAGDALVEVDFDVLKNEGKDPTCMIIFPNKEKFSIVKPHSNVVAGQDNIVEFNK</sequence>
<dbReference type="Proteomes" id="UP000284651">
    <property type="component" value="Unassembled WGS sequence"/>
</dbReference>
<dbReference type="GO" id="GO:0005737">
    <property type="term" value="C:cytoplasm"/>
    <property type="evidence" value="ECO:0007669"/>
    <property type="project" value="UniProtKB-SubCell"/>
</dbReference>
<dbReference type="InterPro" id="IPR001127">
    <property type="entry name" value="PTS_EIIA_1_perm"/>
</dbReference>
<dbReference type="RefSeq" id="WP_118319454.1">
    <property type="nucleotide sequence ID" value="NZ_CAUEVG010000008.1"/>
</dbReference>
<dbReference type="PROSITE" id="PS00371">
    <property type="entry name" value="PTS_EIIA_TYPE_1_HIS"/>
    <property type="match status" value="1"/>
</dbReference>
<dbReference type="EMBL" id="QRVM01000008">
    <property type="protein sequence ID" value="RGS48008.1"/>
    <property type="molecule type" value="Genomic_DNA"/>
</dbReference>
<evidence type="ECO:0000256" key="2">
    <source>
        <dbReference type="ARBA" id="ARBA00022448"/>
    </source>
</evidence>
<dbReference type="NCBIfam" id="TIGR00830">
    <property type="entry name" value="PTBA"/>
    <property type="match status" value="1"/>
</dbReference>
<evidence type="ECO:0000313" key="11">
    <source>
        <dbReference type="Proteomes" id="UP000285274"/>
    </source>
</evidence>
<dbReference type="Gene3D" id="2.70.70.10">
    <property type="entry name" value="Glucose Permease (Domain IIA)"/>
    <property type="match status" value="1"/>
</dbReference>
<evidence type="ECO:0000313" key="8">
    <source>
        <dbReference type="EMBL" id="RGS48008.1"/>
    </source>
</evidence>
<dbReference type="FunFam" id="2.70.70.10:FF:000001">
    <property type="entry name" value="PTS system glucose-specific IIA component"/>
    <property type="match status" value="1"/>
</dbReference>
<accession>A0A413CUA1</accession>
<keyword evidence="5" id="KW-0598">Phosphotransferase system</keyword>
<dbReference type="PANTHER" id="PTHR45008:SF1">
    <property type="entry name" value="PTS SYSTEM GLUCOSE-SPECIFIC EIIA COMPONENT"/>
    <property type="match status" value="1"/>
</dbReference>
<evidence type="ECO:0000256" key="4">
    <source>
        <dbReference type="ARBA" id="ARBA00022679"/>
    </source>
</evidence>
<comment type="caution">
    <text evidence="9">The sequence shown here is derived from an EMBL/GenBank/DDBJ whole genome shotgun (WGS) entry which is preliminary data.</text>
</comment>
<dbReference type="PANTHER" id="PTHR45008">
    <property type="entry name" value="PTS SYSTEM GLUCOSE-SPECIFIC EIIA COMPONENT"/>
    <property type="match status" value="1"/>
</dbReference>
<proteinExistence type="predicted"/>
<evidence type="ECO:0000256" key="5">
    <source>
        <dbReference type="ARBA" id="ARBA00022683"/>
    </source>
</evidence>